<dbReference type="PANTHER" id="PTHR47926:SF461">
    <property type="entry name" value="PENTATRICOPEPTIDE REPEAT SUPERFAMILY PROTEIN"/>
    <property type="match status" value="1"/>
</dbReference>
<sequence>MRALLQIHAHLLTHPTLPTRTRSYALSKILCFAAYRNIRYAQAILSQIPRATIFPHNTVIRGLLVLRPTTPEPILHFKKLVRKKFPAPNTFTLTSVLKCCSVLPAPEEGRQVHKHALTAGLGSDLFVRTSLLNFYTKCDEIGPARKVFDEMADRSVVTWSAMIGGYARAGCVNEALELFREMQRGGVEPDEVTMVSVISACAVTGALELGRWVHAFIRRKGIKNDIEVRTALVNMYAKCGCIERAWEVFEAMPVKDAKAWSSMIVGFAVHGLAKEALETFRRMEEAEVEPNHVTLIGVLSACAHGGLVAEGKKYWSTMIESGMEPSMEHYGCMVDLFCRANKIDDAYEFVNSMPIGPNPAIWRTLLVACKKNKILEKGETSAKHLLQLDPHNAENYILLSSFYASQSNWVKMSNVRMQMRERGIRAVPGCSSIEVDGRVHEFVMGSWSHPEAQDIRGVIWEVSERVKLVGHEPWIASVLQNVGNGEKESALWEHSERLAIAYGLLRTKAPMVIRVVKNLRVCVDCHEVTKKISKLYAREIVVRDRIRFHKFVGGVCSCEDFW</sequence>
<comment type="similarity">
    <text evidence="1">Belongs to the PPR family. PCMP-H subfamily.</text>
</comment>
<name>A0A9N7RJ17_STRHE</name>
<evidence type="ECO:0000256" key="1">
    <source>
        <dbReference type="ARBA" id="ARBA00006643"/>
    </source>
</evidence>
<dbReference type="OrthoDB" id="185373at2759"/>
<feature type="repeat" description="PPR" evidence="3">
    <location>
        <begin position="256"/>
        <end position="290"/>
    </location>
</feature>
<protein>
    <submittedName>
        <fullName evidence="5">Pentatricopeptide repeat-containing protein</fullName>
    </submittedName>
</protein>
<evidence type="ECO:0000313" key="6">
    <source>
        <dbReference type="Proteomes" id="UP001153555"/>
    </source>
</evidence>
<feature type="repeat" description="PPR" evidence="3">
    <location>
        <begin position="155"/>
        <end position="189"/>
    </location>
</feature>
<dbReference type="Proteomes" id="UP001153555">
    <property type="component" value="Unassembled WGS sequence"/>
</dbReference>
<evidence type="ECO:0000259" key="4">
    <source>
        <dbReference type="Pfam" id="PF14432"/>
    </source>
</evidence>
<dbReference type="GO" id="GO:0003723">
    <property type="term" value="F:RNA binding"/>
    <property type="evidence" value="ECO:0007669"/>
    <property type="project" value="InterPro"/>
</dbReference>
<dbReference type="PANTHER" id="PTHR47926">
    <property type="entry name" value="PENTATRICOPEPTIDE REPEAT-CONTAINING PROTEIN"/>
    <property type="match status" value="1"/>
</dbReference>
<dbReference type="FunFam" id="1.25.40.10:FF:000427">
    <property type="entry name" value="Pentatricopeptide repeat-containing protein chloroplastic"/>
    <property type="match status" value="1"/>
</dbReference>
<evidence type="ECO:0000256" key="2">
    <source>
        <dbReference type="ARBA" id="ARBA00022737"/>
    </source>
</evidence>
<keyword evidence="6" id="KW-1185">Reference proteome</keyword>
<dbReference type="Gene3D" id="1.25.40.10">
    <property type="entry name" value="Tetratricopeptide repeat domain"/>
    <property type="match status" value="2"/>
</dbReference>
<organism evidence="5 6">
    <name type="scientific">Striga hermonthica</name>
    <name type="common">Purple witchweed</name>
    <name type="synonym">Buchnera hermonthica</name>
    <dbReference type="NCBI Taxonomy" id="68872"/>
    <lineage>
        <taxon>Eukaryota</taxon>
        <taxon>Viridiplantae</taxon>
        <taxon>Streptophyta</taxon>
        <taxon>Embryophyta</taxon>
        <taxon>Tracheophyta</taxon>
        <taxon>Spermatophyta</taxon>
        <taxon>Magnoliopsida</taxon>
        <taxon>eudicotyledons</taxon>
        <taxon>Gunneridae</taxon>
        <taxon>Pentapetalae</taxon>
        <taxon>asterids</taxon>
        <taxon>lamiids</taxon>
        <taxon>Lamiales</taxon>
        <taxon>Orobanchaceae</taxon>
        <taxon>Buchnereae</taxon>
        <taxon>Striga</taxon>
    </lineage>
</organism>
<dbReference type="Pfam" id="PF12854">
    <property type="entry name" value="PPR_1"/>
    <property type="match status" value="1"/>
</dbReference>
<keyword evidence="2" id="KW-0677">Repeat</keyword>
<dbReference type="Pfam" id="PF13041">
    <property type="entry name" value="PPR_2"/>
    <property type="match status" value="1"/>
</dbReference>
<dbReference type="InterPro" id="IPR002885">
    <property type="entry name" value="PPR_rpt"/>
</dbReference>
<comment type="caution">
    <text evidence="5">The sequence shown here is derived from an EMBL/GenBank/DDBJ whole genome shotgun (WGS) entry which is preliminary data.</text>
</comment>
<dbReference type="GO" id="GO:0009451">
    <property type="term" value="P:RNA modification"/>
    <property type="evidence" value="ECO:0007669"/>
    <property type="project" value="InterPro"/>
</dbReference>
<proteinExistence type="inferred from homology"/>
<feature type="repeat" description="PPR" evidence="3">
    <location>
        <begin position="291"/>
        <end position="325"/>
    </location>
</feature>
<gene>
    <name evidence="5" type="ORF">SHERM_25392</name>
</gene>
<dbReference type="Pfam" id="PF14432">
    <property type="entry name" value="DYW_deaminase"/>
    <property type="match status" value="1"/>
</dbReference>
<dbReference type="InterPro" id="IPR032867">
    <property type="entry name" value="DYW_dom"/>
</dbReference>
<dbReference type="InterPro" id="IPR046848">
    <property type="entry name" value="E_motif"/>
</dbReference>
<evidence type="ECO:0000313" key="5">
    <source>
        <dbReference type="EMBL" id="CAA0829879.1"/>
    </source>
</evidence>
<reference evidence="5" key="1">
    <citation type="submission" date="2019-12" db="EMBL/GenBank/DDBJ databases">
        <authorList>
            <person name="Scholes J."/>
        </authorList>
    </citation>
    <scope>NUCLEOTIDE SEQUENCE</scope>
</reference>
<dbReference type="AlphaFoldDB" id="A0A9N7RJ17"/>
<feature type="domain" description="DYW" evidence="4">
    <location>
        <begin position="470"/>
        <end position="562"/>
    </location>
</feature>
<dbReference type="Pfam" id="PF20431">
    <property type="entry name" value="E_motif"/>
    <property type="match status" value="1"/>
</dbReference>
<dbReference type="GO" id="GO:0008270">
    <property type="term" value="F:zinc ion binding"/>
    <property type="evidence" value="ECO:0007669"/>
    <property type="project" value="InterPro"/>
</dbReference>
<accession>A0A9N7RJ17</accession>
<dbReference type="InterPro" id="IPR046960">
    <property type="entry name" value="PPR_At4g14850-like_plant"/>
</dbReference>
<dbReference type="InterPro" id="IPR011990">
    <property type="entry name" value="TPR-like_helical_dom_sf"/>
</dbReference>
<evidence type="ECO:0000256" key="3">
    <source>
        <dbReference type="PROSITE-ProRule" id="PRU00708"/>
    </source>
</evidence>
<dbReference type="EMBL" id="CACSLK010027789">
    <property type="protein sequence ID" value="CAA0829879.1"/>
    <property type="molecule type" value="Genomic_DNA"/>
</dbReference>
<dbReference type="PROSITE" id="PS51375">
    <property type="entry name" value="PPR"/>
    <property type="match status" value="3"/>
</dbReference>
<dbReference type="NCBIfam" id="TIGR00756">
    <property type="entry name" value="PPR"/>
    <property type="match status" value="2"/>
</dbReference>
<dbReference type="Pfam" id="PF01535">
    <property type="entry name" value="PPR"/>
    <property type="match status" value="2"/>
</dbReference>
<dbReference type="FunFam" id="1.25.40.10:FF:000404">
    <property type="entry name" value="Pentatricopeptide repeat-containing protein chloroplastic"/>
    <property type="match status" value="1"/>
</dbReference>